<comment type="catalytic activity">
    <reaction evidence="9">
        <text>L-lysyl-[histone] + acetyl-CoA = N(6)-acetyl-L-lysyl-[histone] + CoA + H(+)</text>
        <dbReference type="Rhea" id="RHEA:21992"/>
        <dbReference type="Rhea" id="RHEA-COMP:9845"/>
        <dbReference type="Rhea" id="RHEA-COMP:11338"/>
        <dbReference type="ChEBI" id="CHEBI:15378"/>
        <dbReference type="ChEBI" id="CHEBI:29969"/>
        <dbReference type="ChEBI" id="CHEBI:57287"/>
        <dbReference type="ChEBI" id="CHEBI:57288"/>
        <dbReference type="ChEBI" id="CHEBI:61930"/>
        <dbReference type="EC" id="2.3.1.48"/>
    </reaction>
    <physiologicalReaction direction="left-to-right" evidence="9">
        <dbReference type="Rhea" id="RHEA:21993"/>
    </physiologicalReaction>
</comment>
<gene>
    <name evidence="10" type="ORF">EPUL_002984</name>
</gene>
<dbReference type="PANTHER" id="PTHR31571">
    <property type="entry name" value="ALTERED INHERITANCE OF MITOCHONDRIA PROTEIN 6"/>
    <property type="match status" value="1"/>
</dbReference>
<dbReference type="Proteomes" id="UP000237438">
    <property type="component" value="Unassembled WGS sequence"/>
</dbReference>
<evidence type="ECO:0000256" key="8">
    <source>
        <dbReference type="ARBA" id="ARBA00023242"/>
    </source>
</evidence>
<keyword evidence="6" id="KW-0805">Transcription regulation</keyword>
<evidence type="ECO:0000256" key="2">
    <source>
        <dbReference type="ARBA" id="ARBA00013184"/>
    </source>
</evidence>
<dbReference type="GO" id="GO:0005634">
    <property type="term" value="C:nucleus"/>
    <property type="evidence" value="ECO:0007669"/>
    <property type="project" value="UniProtKB-SubCell"/>
</dbReference>
<accession>A0A2S4PS45</accession>
<reference evidence="10 11" key="1">
    <citation type="submission" date="2017-10" db="EMBL/GenBank/DDBJ databases">
        <title>Development of genomic resources for the powdery mildew, Erysiphe pulchra.</title>
        <authorList>
            <person name="Wadl P.A."/>
            <person name="Mack B.M."/>
            <person name="Moore G."/>
            <person name="Beltz S.B."/>
        </authorList>
    </citation>
    <scope>NUCLEOTIDE SEQUENCE [LARGE SCALE GENOMIC DNA]</scope>
    <source>
        <strain evidence="10">Cflorida</strain>
    </source>
</reference>
<evidence type="ECO:0000313" key="10">
    <source>
        <dbReference type="EMBL" id="POS84865.1"/>
    </source>
</evidence>
<dbReference type="InterPro" id="IPR016849">
    <property type="entry name" value="Rtt109"/>
</dbReference>
<dbReference type="Pfam" id="PF08214">
    <property type="entry name" value="HAT_KAT11"/>
    <property type="match status" value="1"/>
</dbReference>
<name>A0A2S4PS45_9PEZI</name>
<evidence type="ECO:0000256" key="4">
    <source>
        <dbReference type="ARBA" id="ARBA00022763"/>
    </source>
</evidence>
<evidence type="ECO:0000256" key="6">
    <source>
        <dbReference type="ARBA" id="ARBA00023015"/>
    </source>
</evidence>
<evidence type="ECO:0000256" key="1">
    <source>
        <dbReference type="ARBA" id="ARBA00004123"/>
    </source>
</evidence>
<keyword evidence="11" id="KW-1185">Reference proteome</keyword>
<dbReference type="PANTHER" id="PTHR31571:SF2">
    <property type="entry name" value="HISTONE ACETYLTRANSFERASE RTT109"/>
    <property type="match status" value="1"/>
</dbReference>
<evidence type="ECO:0000313" key="11">
    <source>
        <dbReference type="Proteomes" id="UP000237438"/>
    </source>
</evidence>
<organism evidence="10 11">
    <name type="scientific">Erysiphe pulchra</name>
    <dbReference type="NCBI Taxonomy" id="225359"/>
    <lineage>
        <taxon>Eukaryota</taxon>
        <taxon>Fungi</taxon>
        <taxon>Dikarya</taxon>
        <taxon>Ascomycota</taxon>
        <taxon>Pezizomycotina</taxon>
        <taxon>Leotiomycetes</taxon>
        <taxon>Erysiphales</taxon>
        <taxon>Erysiphaceae</taxon>
        <taxon>Erysiphe</taxon>
    </lineage>
</organism>
<dbReference type="EMBL" id="PEDP01000829">
    <property type="protein sequence ID" value="POS84865.1"/>
    <property type="molecule type" value="Genomic_DNA"/>
</dbReference>
<dbReference type="PROSITE" id="PS51728">
    <property type="entry name" value="RTT109_HAT"/>
    <property type="match status" value="1"/>
</dbReference>
<keyword evidence="7" id="KW-0804">Transcription</keyword>
<dbReference type="OrthoDB" id="3361892at2759"/>
<evidence type="ECO:0000256" key="5">
    <source>
        <dbReference type="ARBA" id="ARBA00022990"/>
    </source>
</evidence>
<dbReference type="STRING" id="225359.A0A2S4PS45"/>
<dbReference type="InterPro" id="IPR013178">
    <property type="entry name" value="Histone_AcTrfase_Rtt109/CBP"/>
</dbReference>
<comment type="caution">
    <text evidence="10">The sequence shown here is derived from an EMBL/GenBank/DDBJ whole genome shotgun (WGS) entry which is preliminary data.</text>
</comment>
<evidence type="ECO:0000256" key="9">
    <source>
        <dbReference type="ARBA" id="ARBA00048940"/>
    </source>
</evidence>
<evidence type="ECO:0000256" key="7">
    <source>
        <dbReference type="ARBA" id="ARBA00023163"/>
    </source>
</evidence>
<dbReference type="InterPro" id="IPR051236">
    <property type="entry name" value="HAT_RTT109-like"/>
</dbReference>
<dbReference type="EC" id="2.3.1.48" evidence="2"/>
<dbReference type="GO" id="GO:0006974">
    <property type="term" value="P:DNA damage response"/>
    <property type="evidence" value="ECO:0007669"/>
    <property type="project" value="UniProtKB-KW"/>
</dbReference>
<dbReference type="SMART" id="SM01250">
    <property type="entry name" value="KAT11"/>
    <property type="match status" value="1"/>
</dbReference>
<keyword evidence="8" id="KW-0539">Nucleus</keyword>
<dbReference type="AlphaFoldDB" id="A0A2S4PS45"/>
<sequence>MSISLLLEKLEANLPKDVTIKLYYLSTLPASVSSLYSKFPGQQDSKTICTKHFLVLTVNPAILDKNKEEHSEVIIYALEAYIYSSAHNVIIFVSKVDTTGYLDILKLPKSIPSPIRTVSTIFLQYLVAKYQKPGYKTIISLFARAQDQYLFPRSVEYSGKHVQHDSGLIRWWCRVLNPILATSQAEDGRGYIIIPGLNTHETLSYVPNKVDKLWTVGHPLLEITTLKGTVAPRYLIPHFPDDPKARFLDELDEELVKCGSSNGYWRSIKSLDQFWEMMAFRQECSAGRLVGFIWIVISPKQEFIQKKQVNNSSETQIIVNTDKQDLNNSSISKPNCHYSPLKKSQVSTPCLMNETDSESMSRQAGLNQILCQPRKRKGKLTGRIIPRRPRYKLKDSVNSLLSSNQAKEKNSNHKKHQASGQIVVDEADYHRIMELLLRLDFSKLERAISSSNRWIREARCTGYGRMKEPWGQTVIGKKINAYPNAARTDLNILEPRLLQKRRKKTSMEETTI</sequence>
<comment type="subcellular location">
    <subcellularLocation>
        <location evidence="1">Nucleus</location>
    </subcellularLocation>
</comment>
<dbReference type="GO" id="GO:0032931">
    <property type="term" value="F:histone H3K56 acetyltransferase activity"/>
    <property type="evidence" value="ECO:0007669"/>
    <property type="project" value="TreeGrafter"/>
</dbReference>
<protein>
    <recommendedName>
        <fullName evidence="2">histone acetyltransferase</fullName>
        <ecNumber evidence="2">2.3.1.48</ecNumber>
    </recommendedName>
</protein>
<keyword evidence="5" id="KW-0007">Acetylation</keyword>
<keyword evidence="3" id="KW-0808">Transferase</keyword>
<keyword evidence="4" id="KW-0227">DNA damage</keyword>
<proteinExistence type="predicted"/>
<dbReference type="GO" id="GO:0006355">
    <property type="term" value="P:regulation of DNA-templated transcription"/>
    <property type="evidence" value="ECO:0007669"/>
    <property type="project" value="InterPro"/>
</dbReference>
<evidence type="ECO:0000256" key="3">
    <source>
        <dbReference type="ARBA" id="ARBA00022679"/>
    </source>
</evidence>